<keyword evidence="5" id="KW-0235">DNA replication</keyword>
<evidence type="ECO:0000313" key="11">
    <source>
        <dbReference type="EMBL" id="KKT82483.1"/>
    </source>
</evidence>
<reference evidence="11 12" key="1">
    <citation type="journal article" date="2015" name="Nature">
        <title>rRNA introns, odd ribosomes, and small enigmatic genomes across a large radiation of phyla.</title>
        <authorList>
            <person name="Brown C.T."/>
            <person name="Hug L.A."/>
            <person name="Thomas B.C."/>
            <person name="Sharon I."/>
            <person name="Castelle C.J."/>
            <person name="Singh A."/>
            <person name="Wilkins M.J."/>
            <person name="Williams K.H."/>
            <person name="Banfield J.F."/>
        </authorList>
    </citation>
    <scope>NUCLEOTIDE SEQUENCE [LARGE SCALE GENOMIC DNA]</scope>
</reference>
<dbReference type="Pfam" id="PF21694">
    <property type="entry name" value="DNA_pol3_delta_C"/>
    <property type="match status" value="1"/>
</dbReference>
<name>A0A0G1KG11_9BACT</name>
<evidence type="ECO:0000256" key="6">
    <source>
        <dbReference type="ARBA" id="ARBA00022932"/>
    </source>
</evidence>
<dbReference type="InterPro" id="IPR027417">
    <property type="entry name" value="P-loop_NTPase"/>
</dbReference>
<evidence type="ECO:0000259" key="9">
    <source>
        <dbReference type="Pfam" id="PF06144"/>
    </source>
</evidence>
<dbReference type="GO" id="GO:0003677">
    <property type="term" value="F:DNA binding"/>
    <property type="evidence" value="ECO:0007669"/>
    <property type="project" value="InterPro"/>
</dbReference>
<sequence length="321" mass="36695">MIIFLYGSDGYRLKQNRDRVEDSYRKKYQSGLNIFNFDFSDKENTSVLEDALKSVSFFNELKLITGSGFFANKNLSAELLGILRKHEIADSKDIVLLISENMSGKDLSEKNSKLFDLLLNKENTVKSFEPLTGSKLHDWIENEFQTRGKHISPEGKNKLIELTGNDSWQLMNEVEKLANYTKQEEVGEKDVTNLIVPKIDMNIFDLIDAIAARDKVLALGLLYKELWTGRDPYYILSMIVYQFRNIITVKDIASRNVPLNSLISKSGVHPYVANKIKKNISKFDTQELVKIYGKLLEMDTRSKQGTVNLEDSLSKFILTIA</sequence>
<organism evidence="11 12">
    <name type="scientific">Candidatus Yanofskybacteria bacterium GW2011_GWA2_44_9</name>
    <dbReference type="NCBI Taxonomy" id="1619025"/>
    <lineage>
        <taxon>Bacteria</taxon>
        <taxon>Candidatus Yanofskyibacteriota</taxon>
    </lineage>
</organism>
<dbReference type="SUPFAM" id="SSF52540">
    <property type="entry name" value="P-loop containing nucleoside triphosphate hydrolases"/>
    <property type="match status" value="1"/>
</dbReference>
<evidence type="ECO:0000259" key="10">
    <source>
        <dbReference type="Pfam" id="PF21694"/>
    </source>
</evidence>
<dbReference type="InterPro" id="IPR008921">
    <property type="entry name" value="DNA_pol3_clamp-load_cplx_C"/>
</dbReference>
<feature type="domain" description="DNA polymerase III delta subunit-like C-terminal" evidence="10">
    <location>
        <begin position="201"/>
        <end position="319"/>
    </location>
</feature>
<dbReference type="Proteomes" id="UP000034032">
    <property type="component" value="Unassembled WGS sequence"/>
</dbReference>
<accession>A0A0G1KG11</accession>
<feature type="domain" description="DNA polymerase III delta N-terminal" evidence="9">
    <location>
        <begin position="4"/>
        <end position="125"/>
    </location>
</feature>
<dbReference type="PANTHER" id="PTHR34388">
    <property type="entry name" value="DNA POLYMERASE III SUBUNIT DELTA"/>
    <property type="match status" value="1"/>
</dbReference>
<comment type="caution">
    <text evidence="11">The sequence shown here is derived from an EMBL/GenBank/DDBJ whole genome shotgun (WGS) entry which is preliminary data.</text>
</comment>
<evidence type="ECO:0000256" key="7">
    <source>
        <dbReference type="ARBA" id="ARBA00034754"/>
    </source>
</evidence>
<evidence type="ECO:0000256" key="8">
    <source>
        <dbReference type="ARBA" id="ARBA00049244"/>
    </source>
</evidence>
<dbReference type="GO" id="GO:0009360">
    <property type="term" value="C:DNA polymerase III complex"/>
    <property type="evidence" value="ECO:0007669"/>
    <property type="project" value="InterPro"/>
</dbReference>
<comment type="catalytic activity">
    <reaction evidence="8">
        <text>DNA(n) + a 2'-deoxyribonucleoside 5'-triphosphate = DNA(n+1) + diphosphate</text>
        <dbReference type="Rhea" id="RHEA:22508"/>
        <dbReference type="Rhea" id="RHEA-COMP:17339"/>
        <dbReference type="Rhea" id="RHEA-COMP:17340"/>
        <dbReference type="ChEBI" id="CHEBI:33019"/>
        <dbReference type="ChEBI" id="CHEBI:61560"/>
        <dbReference type="ChEBI" id="CHEBI:173112"/>
        <dbReference type="EC" id="2.7.7.7"/>
    </reaction>
</comment>
<dbReference type="Pfam" id="PF06144">
    <property type="entry name" value="DNA_pol3_delta"/>
    <property type="match status" value="1"/>
</dbReference>
<evidence type="ECO:0000256" key="1">
    <source>
        <dbReference type="ARBA" id="ARBA00012417"/>
    </source>
</evidence>
<evidence type="ECO:0000256" key="4">
    <source>
        <dbReference type="ARBA" id="ARBA00022695"/>
    </source>
</evidence>
<dbReference type="AlphaFoldDB" id="A0A0G1KG11"/>
<dbReference type="PANTHER" id="PTHR34388:SF1">
    <property type="entry name" value="DNA POLYMERASE III SUBUNIT DELTA"/>
    <property type="match status" value="1"/>
</dbReference>
<dbReference type="EC" id="2.7.7.7" evidence="1"/>
<dbReference type="InterPro" id="IPR005790">
    <property type="entry name" value="DNA_polIII_delta"/>
</dbReference>
<evidence type="ECO:0000256" key="3">
    <source>
        <dbReference type="ARBA" id="ARBA00022679"/>
    </source>
</evidence>
<dbReference type="Gene3D" id="1.10.8.60">
    <property type="match status" value="1"/>
</dbReference>
<protein>
    <recommendedName>
        <fullName evidence="2">DNA polymerase III subunit delta</fullName>
        <ecNumber evidence="1">2.7.7.7</ecNumber>
    </recommendedName>
</protein>
<keyword evidence="4" id="KW-0548">Nucleotidyltransferase</keyword>
<keyword evidence="3" id="KW-0808">Transferase</keyword>
<dbReference type="InterPro" id="IPR010372">
    <property type="entry name" value="DNA_pol3_delta_N"/>
</dbReference>
<evidence type="ECO:0000256" key="5">
    <source>
        <dbReference type="ARBA" id="ARBA00022705"/>
    </source>
</evidence>
<proteinExistence type="inferred from homology"/>
<keyword evidence="6" id="KW-0239">DNA-directed DNA polymerase</keyword>
<dbReference type="Gene3D" id="1.20.272.10">
    <property type="match status" value="1"/>
</dbReference>
<evidence type="ECO:0000313" key="12">
    <source>
        <dbReference type="Proteomes" id="UP000034032"/>
    </source>
</evidence>
<dbReference type="GO" id="GO:0003887">
    <property type="term" value="F:DNA-directed DNA polymerase activity"/>
    <property type="evidence" value="ECO:0007669"/>
    <property type="project" value="UniProtKB-KW"/>
</dbReference>
<dbReference type="EMBL" id="LCJR01000005">
    <property type="protein sequence ID" value="KKT82483.1"/>
    <property type="molecule type" value="Genomic_DNA"/>
</dbReference>
<dbReference type="Gene3D" id="3.40.50.300">
    <property type="entry name" value="P-loop containing nucleotide triphosphate hydrolases"/>
    <property type="match status" value="1"/>
</dbReference>
<dbReference type="NCBIfam" id="TIGR01128">
    <property type="entry name" value="holA"/>
    <property type="match status" value="1"/>
</dbReference>
<evidence type="ECO:0000256" key="2">
    <source>
        <dbReference type="ARBA" id="ARBA00017703"/>
    </source>
</evidence>
<dbReference type="GO" id="GO:0006261">
    <property type="term" value="P:DNA-templated DNA replication"/>
    <property type="evidence" value="ECO:0007669"/>
    <property type="project" value="TreeGrafter"/>
</dbReference>
<dbReference type="SUPFAM" id="SSF48019">
    <property type="entry name" value="post-AAA+ oligomerization domain-like"/>
    <property type="match status" value="1"/>
</dbReference>
<gene>
    <name evidence="11" type="ORF">UW79_C0005G0008</name>
</gene>
<dbReference type="InterPro" id="IPR048466">
    <property type="entry name" value="DNA_pol3_delta-like_C"/>
</dbReference>
<comment type="similarity">
    <text evidence="7">Belongs to the DNA polymerase HolA subunit family.</text>
</comment>